<name>A0AAJ5R016_9ENTR</name>
<dbReference type="SUPFAM" id="SSF51735">
    <property type="entry name" value="NAD(P)-binding Rossmann-fold domains"/>
    <property type="match status" value="1"/>
</dbReference>
<dbReference type="RefSeq" id="WP_131050248.1">
    <property type="nucleotide sequence ID" value="NZ_CP112887.1"/>
</dbReference>
<dbReference type="Gene3D" id="3.40.50.720">
    <property type="entry name" value="NAD(P)-binding Rossmann-like Domain"/>
    <property type="match status" value="1"/>
</dbReference>
<dbReference type="Proteomes" id="UP001210130">
    <property type="component" value="Chromosome"/>
</dbReference>
<organism evidence="2 3">
    <name type="scientific">Klebsiella electrica</name>
    <dbReference type="NCBI Taxonomy" id="1259973"/>
    <lineage>
        <taxon>Bacteria</taxon>
        <taxon>Pseudomonadati</taxon>
        <taxon>Pseudomonadota</taxon>
        <taxon>Gammaproteobacteria</taxon>
        <taxon>Enterobacterales</taxon>
        <taxon>Enterobacteriaceae</taxon>
        <taxon>Klebsiella/Raoultella group</taxon>
        <taxon>Klebsiella</taxon>
    </lineage>
</organism>
<proteinExistence type="predicted"/>
<sequence>MTSSEKHRVVLLAGASGLVGGKLLQLLLNDPGVSCIHALSRKPLSVSNPKLQVHVVDFTSLPQLPPADEAYLALGTTIKIAGSKEAFRAVDFDANLAVAQAAIRAGVSRIGLVSAGGANARSSMFYTRVKGELEEALRALPLTTLVIARPSLLLDSRSGLGQPVRLGEIISIPIARLLSPVLPGAYKPVRALAVARALAQKVPVSKGVVVLSSDQLIKPGSGSA</sequence>
<protein>
    <submittedName>
        <fullName evidence="2">NAD(P)H-binding protein</fullName>
    </submittedName>
</protein>
<dbReference type="Pfam" id="PF13460">
    <property type="entry name" value="NAD_binding_10"/>
    <property type="match status" value="1"/>
</dbReference>
<dbReference type="EMBL" id="CP112887">
    <property type="protein sequence ID" value="WBW63600.1"/>
    <property type="molecule type" value="Genomic_DNA"/>
</dbReference>
<evidence type="ECO:0000313" key="2">
    <source>
        <dbReference type="EMBL" id="WBW63600.1"/>
    </source>
</evidence>
<dbReference type="AlphaFoldDB" id="A0AAJ5R016"/>
<keyword evidence="3" id="KW-1185">Reference proteome</keyword>
<dbReference type="InterPro" id="IPR036291">
    <property type="entry name" value="NAD(P)-bd_dom_sf"/>
</dbReference>
<dbReference type="PANTHER" id="PTHR14097">
    <property type="entry name" value="OXIDOREDUCTASE HTATIP2"/>
    <property type="match status" value="1"/>
</dbReference>
<reference evidence="2 3" key="1">
    <citation type="journal article" date="2023" name="Microbiol. Resour. Announc.">
        <title>Complete Genome Sequence of the First Colistin-Resistant Raoultella electrica Strain.</title>
        <authorList>
            <person name="Aldeia C."/>
            <person name="Campos-Madueno E.I."/>
            <person name="Sendi P."/>
            <person name="Endimiani A."/>
        </authorList>
    </citation>
    <scope>NUCLEOTIDE SEQUENCE [LARGE SCALE GENOMIC DNA]</scope>
    <source>
        <strain evidence="2 3">S2-IND-01-C</strain>
    </source>
</reference>
<gene>
    <name evidence="2" type="ORF">OR613_12275</name>
</gene>
<evidence type="ECO:0000313" key="3">
    <source>
        <dbReference type="Proteomes" id="UP001210130"/>
    </source>
</evidence>
<dbReference type="PANTHER" id="PTHR14097:SF7">
    <property type="entry name" value="OXIDOREDUCTASE HTATIP2"/>
    <property type="match status" value="1"/>
</dbReference>
<evidence type="ECO:0000259" key="1">
    <source>
        <dbReference type="Pfam" id="PF13460"/>
    </source>
</evidence>
<accession>A0AAJ5R016</accession>
<dbReference type="InterPro" id="IPR016040">
    <property type="entry name" value="NAD(P)-bd_dom"/>
</dbReference>
<feature type="domain" description="NAD(P)-binding" evidence="1">
    <location>
        <begin position="14"/>
        <end position="158"/>
    </location>
</feature>